<sequence>MNSFPLSPEQLELSMILAQASYLTYSNSLDANEIREKAGILAVKFFHYSAAFQWSIVGFLGCYKDYIIVAFRGTNNTEDWKKNLQFSPNSEFCVQDGSGSRVHTGFSKTVHEGWKDFLVDLQYLIKDSFDEKDWKILLTGHSLGGALAVLTAYRLNSLPEFRSRVQAVYTYGAPRVGDQTFKNSFRVAHYRFEYGNDPIPTLPLMVSGYRHTGERFYLPKNEPNIIRKESQGIQGYKTFVNFAGGAVNLILASRNIPQSMNQLQTGLSSTTEGFENIGDHNIERYISHIQGCNQFSVIVQGLQDGSLKRIGGTIRETKTDRIVGHLFESLEVTNLLMNQPSAPILGGGLFAIQGSGQGVPMQISQVASIAGILNLGVSVAGFVYINYKLTQIQTALDTMQKTMEAGFNRIEERLDSLSGQLAYIQLLVENSVQEQQRLGQAISELHRTVLIQEMASLQAEIQDRIRYPDTPIQNALRVASRVRRVMADQTHRVKPTLDAQIMLMTDIAIQGWAAAIAVETYLLLDSGQIVDAKQILDFEVPRFRNIAMDWASALIDNERPQLATAYRFSTTHFEEDISIERVERIVRISRIDRLLSNGKIQQKKEDAELIFQMTYAPEQYGKYWTHQQIAVAEYLDALSELLARLESLQAFATLCESQGVKSSRELLPETDAEPGLYVLPVELRKFGRI</sequence>
<dbReference type="CDD" id="cd00519">
    <property type="entry name" value="Lipase_3"/>
    <property type="match status" value="1"/>
</dbReference>
<organism evidence="2 3">
    <name type="scientific">Nostoc parmelioides FACHB-3921</name>
    <dbReference type="NCBI Taxonomy" id="2692909"/>
    <lineage>
        <taxon>Bacteria</taxon>
        <taxon>Bacillati</taxon>
        <taxon>Cyanobacteriota</taxon>
        <taxon>Cyanophyceae</taxon>
        <taxon>Nostocales</taxon>
        <taxon>Nostocaceae</taxon>
        <taxon>Nostoc</taxon>
    </lineage>
</organism>
<accession>A0ABR8BNQ8</accession>
<reference evidence="2 3" key="1">
    <citation type="journal article" date="2020" name="ISME J.">
        <title>Comparative genomics reveals insights into cyanobacterial evolution and habitat adaptation.</title>
        <authorList>
            <person name="Chen M.Y."/>
            <person name="Teng W.K."/>
            <person name="Zhao L."/>
            <person name="Hu C.X."/>
            <person name="Zhou Y.K."/>
            <person name="Han B.P."/>
            <person name="Song L.R."/>
            <person name="Shu W.S."/>
        </authorList>
    </citation>
    <scope>NUCLEOTIDE SEQUENCE [LARGE SCALE GENOMIC DNA]</scope>
    <source>
        <strain evidence="2 3">FACHB-3921</strain>
    </source>
</reference>
<evidence type="ECO:0000313" key="3">
    <source>
        <dbReference type="Proteomes" id="UP000621307"/>
    </source>
</evidence>
<feature type="domain" description="Fungal lipase-type" evidence="1">
    <location>
        <begin position="68"/>
        <end position="205"/>
    </location>
</feature>
<evidence type="ECO:0000313" key="2">
    <source>
        <dbReference type="EMBL" id="MBD2254939.1"/>
    </source>
</evidence>
<keyword evidence="3" id="KW-1185">Reference proteome</keyword>
<dbReference type="InterPro" id="IPR029058">
    <property type="entry name" value="AB_hydrolase_fold"/>
</dbReference>
<dbReference type="InterPro" id="IPR002921">
    <property type="entry name" value="Fungal_lipase-type"/>
</dbReference>
<comment type="caution">
    <text evidence="2">The sequence shown here is derived from an EMBL/GenBank/DDBJ whole genome shotgun (WGS) entry which is preliminary data.</text>
</comment>
<protein>
    <submittedName>
        <fullName evidence="2">Lipase family protein</fullName>
    </submittedName>
</protein>
<dbReference type="Proteomes" id="UP000621307">
    <property type="component" value="Unassembled WGS sequence"/>
</dbReference>
<evidence type="ECO:0000259" key="1">
    <source>
        <dbReference type="Pfam" id="PF01764"/>
    </source>
</evidence>
<gene>
    <name evidence="2" type="ORF">H6G14_27325</name>
</gene>
<proteinExistence type="predicted"/>
<dbReference type="SUPFAM" id="SSF53474">
    <property type="entry name" value="alpha/beta-Hydrolases"/>
    <property type="match status" value="1"/>
</dbReference>
<dbReference type="Gene3D" id="3.40.50.1820">
    <property type="entry name" value="alpha/beta hydrolase"/>
    <property type="match status" value="1"/>
</dbReference>
<dbReference type="PANTHER" id="PTHR45856">
    <property type="entry name" value="ALPHA/BETA-HYDROLASES SUPERFAMILY PROTEIN"/>
    <property type="match status" value="1"/>
</dbReference>
<dbReference type="RefSeq" id="WP_190571460.1">
    <property type="nucleotide sequence ID" value="NZ_JACJQL010000071.1"/>
</dbReference>
<name>A0ABR8BNQ8_9NOSO</name>
<dbReference type="EMBL" id="JACJQL010000071">
    <property type="protein sequence ID" value="MBD2254939.1"/>
    <property type="molecule type" value="Genomic_DNA"/>
</dbReference>
<dbReference type="InterPro" id="IPR051218">
    <property type="entry name" value="Sec_MonoDiacylglyc_Lipase"/>
</dbReference>
<dbReference type="Pfam" id="PF01764">
    <property type="entry name" value="Lipase_3"/>
    <property type="match status" value="1"/>
</dbReference>
<dbReference type="PANTHER" id="PTHR45856:SF24">
    <property type="entry name" value="FUNGAL LIPASE-LIKE DOMAIN-CONTAINING PROTEIN"/>
    <property type="match status" value="1"/>
</dbReference>